<protein>
    <submittedName>
        <fullName evidence="2">Uncharacterized protein</fullName>
    </submittedName>
</protein>
<gene>
    <name evidence="2" type="ORF">ASPVEDRAFT_26526</name>
</gene>
<evidence type="ECO:0000313" key="2">
    <source>
        <dbReference type="EMBL" id="OJI99746.1"/>
    </source>
</evidence>
<proteinExistence type="predicted"/>
<dbReference type="Proteomes" id="UP000184073">
    <property type="component" value="Unassembled WGS sequence"/>
</dbReference>
<sequence>MNQQLIATRENLFEYLEWLLHMQHLRCAFASIFPRRMNIQEWTHGLDHDSGSYPFRSGLGQIQAATNRFLAAREKLPWDLPGQSMCHRKRVDSESDSERLSVSPRSVLSDNESNTSDERDQDYVAGPDSLKSIAMVGTGCWLVRSATHVFPGKC</sequence>
<reference evidence="3" key="1">
    <citation type="journal article" date="2017" name="Genome Biol.">
        <title>Comparative genomics reveals high biological diversity and specific adaptations in the industrially and medically important fungal genus Aspergillus.</title>
        <authorList>
            <person name="de Vries R.P."/>
            <person name="Riley R."/>
            <person name="Wiebenga A."/>
            <person name="Aguilar-Osorio G."/>
            <person name="Amillis S."/>
            <person name="Uchima C.A."/>
            <person name="Anderluh G."/>
            <person name="Asadollahi M."/>
            <person name="Askin M."/>
            <person name="Barry K."/>
            <person name="Battaglia E."/>
            <person name="Bayram O."/>
            <person name="Benocci T."/>
            <person name="Braus-Stromeyer S.A."/>
            <person name="Caldana C."/>
            <person name="Canovas D."/>
            <person name="Cerqueira G.C."/>
            <person name="Chen F."/>
            <person name="Chen W."/>
            <person name="Choi C."/>
            <person name="Clum A."/>
            <person name="Dos Santos R.A."/>
            <person name="Damasio A.R."/>
            <person name="Diallinas G."/>
            <person name="Emri T."/>
            <person name="Fekete E."/>
            <person name="Flipphi M."/>
            <person name="Freyberg S."/>
            <person name="Gallo A."/>
            <person name="Gournas C."/>
            <person name="Habgood R."/>
            <person name="Hainaut M."/>
            <person name="Harispe M.L."/>
            <person name="Henrissat B."/>
            <person name="Hilden K.S."/>
            <person name="Hope R."/>
            <person name="Hossain A."/>
            <person name="Karabika E."/>
            <person name="Karaffa L."/>
            <person name="Karanyi Z."/>
            <person name="Krasevec N."/>
            <person name="Kuo A."/>
            <person name="Kusch H."/>
            <person name="LaButti K."/>
            <person name="Lagendijk E.L."/>
            <person name="Lapidus A."/>
            <person name="Levasseur A."/>
            <person name="Lindquist E."/>
            <person name="Lipzen A."/>
            <person name="Logrieco A.F."/>
            <person name="MacCabe A."/>
            <person name="Maekelae M.R."/>
            <person name="Malavazi I."/>
            <person name="Melin P."/>
            <person name="Meyer V."/>
            <person name="Mielnichuk N."/>
            <person name="Miskei M."/>
            <person name="Molnar A.P."/>
            <person name="Mule G."/>
            <person name="Ngan C.Y."/>
            <person name="Orejas M."/>
            <person name="Orosz E."/>
            <person name="Ouedraogo J.P."/>
            <person name="Overkamp K.M."/>
            <person name="Park H.-S."/>
            <person name="Perrone G."/>
            <person name="Piumi F."/>
            <person name="Punt P.J."/>
            <person name="Ram A.F."/>
            <person name="Ramon A."/>
            <person name="Rauscher S."/>
            <person name="Record E."/>
            <person name="Riano-Pachon D.M."/>
            <person name="Robert V."/>
            <person name="Roehrig J."/>
            <person name="Ruller R."/>
            <person name="Salamov A."/>
            <person name="Salih N.S."/>
            <person name="Samson R.A."/>
            <person name="Sandor E."/>
            <person name="Sanguinetti M."/>
            <person name="Schuetze T."/>
            <person name="Sepcic K."/>
            <person name="Shelest E."/>
            <person name="Sherlock G."/>
            <person name="Sophianopoulou V."/>
            <person name="Squina F.M."/>
            <person name="Sun H."/>
            <person name="Susca A."/>
            <person name="Todd R.B."/>
            <person name="Tsang A."/>
            <person name="Unkles S.E."/>
            <person name="van de Wiele N."/>
            <person name="van Rossen-Uffink D."/>
            <person name="Oliveira J.V."/>
            <person name="Vesth T.C."/>
            <person name="Visser J."/>
            <person name="Yu J.-H."/>
            <person name="Zhou M."/>
            <person name="Andersen M.R."/>
            <person name="Archer D.B."/>
            <person name="Baker S.E."/>
            <person name="Benoit I."/>
            <person name="Brakhage A.A."/>
            <person name="Braus G.H."/>
            <person name="Fischer R."/>
            <person name="Frisvad J.C."/>
            <person name="Goldman G.H."/>
            <person name="Houbraken J."/>
            <person name="Oakley B."/>
            <person name="Pocsi I."/>
            <person name="Scazzocchio C."/>
            <person name="Seiboth B."/>
            <person name="vanKuyk P.A."/>
            <person name="Wortman J."/>
            <person name="Dyer P.S."/>
            <person name="Grigoriev I.V."/>
        </authorList>
    </citation>
    <scope>NUCLEOTIDE SEQUENCE [LARGE SCALE GENOMIC DNA]</scope>
    <source>
        <strain evidence="3">CBS 583.65</strain>
    </source>
</reference>
<dbReference type="RefSeq" id="XP_040665509.1">
    <property type="nucleotide sequence ID" value="XM_040809917.1"/>
</dbReference>
<dbReference type="AlphaFoldDB" id="A0A1L9PDY6"/>
<dbReference type="EMBL" id="KV878127">
    <property type="protein sequence ID" value="OJI99746.1"/>
    <property type="molecule type" value="Genomic_DNA"/>
</dbReference>
<accession>A0A1L9PDY6</accession>
<dbReference type="VEuPathDB" id="FungiDB:ASPVEDRAFT_26526"/>
<feature type="compositionally biased region" description="Polar residues" evidence="1">
    <location>
        <begin position="103"/>
        <end position="114"/>
    </location>
</feature>
<dbReference type="GeneID" id="63725428"/>
<dbReference type="STRING" id="1036611.A0A1L9PDY6"/>
<feature type="region of interest" description="Disordered" evidence="1">
    <location>
        <begin position="87"/>
        <end position="125"/>
    </location>
</feature>
<evidence type="ECO:0000256" key="1">
    <source>
        <dbReference type="SAM" id="MobiDB-lite"/>
    </source>
</evidence>
<evidence type="ECO:0000313" key="3">
    <source>
        <dbReference type="Proteomes" id="UP000184073"/>
    </source>
</evidence>
<name>A0A1L9PDY6_ASPVE</name>
<keyword evidence="3" id="KW-1185">Reference proteome</keyword>
<organism evidence="2 3">
    <name type="scientific">Aspergillus versicolor CBS 583.65</name>
    <dbReference type="NCBI Taxonomy" id="1036611"/>
    <lineage>
        <taxon>Eukaryota</taxon>
        <taxon>Fungi</taxon>
        <taxon>Dikarya</taxon>
        <taxon>Ascomycota</taxon>
        <taxon>Pezizomycotina</taxon>
        <taxon>Eurotiomycetes</taxon>
        <taxon>Eurotiomycetidae</taxon>
        <taxon>Eurotiales</taxon>
        <taxon>Aspergillaceae</taxon>
        <taxon>Aspergillus</taxon>
        <taxon>Aspergillus subgen. Nidulantes</taxon>
    </lineage>
</organism>